<dbReference type="InterPro" id="IPR025110">
    <property type="entry name" value="AMP-bd_C"/>
</dbReference>
<gene>
    <name evidence="5" type="ORF">SAMN05216234_10386</name>
</gene>
<evidence type="ECO:0000259" key="3">
    <source>
        <dbReference type="Pfam" id="PF00501"/>
    </source>
</evidence>
<proteinExistence type="inferred from homology"/>
<dbReference type="PANTHER" id="PTHR43201">
    <property type="entry name" value="ACYL-COA SYNTHETASE"/>
    <property type="match status" value="1"/>
</dbReference>
<dbReference type="InterPro" id="IPR000873">
    <property type="entry name" value="AMP-dep_synth/lig_dom"/>
</dbReference>
<dbReference type="InterPro" id="IPR042099">
    <property type="entry name" value="ANL_N_sf"/>
</dbReference>
<keyword evidence="2" id="KW-0436">Ligase</keyword>
<accession>A0A1I5LM50</accession>
<keyword evidence="6" id="KW-1185">Reference proteome</keyword>
<evidence type="ECO:0000313" key="6">
    <source>
        <dbReference type="Proteomes" id="UP000199227"/>
    </source>
</evidence>
<organism evidence="5 6">
    <name type="scientific">Hydrogenimonas thermophila</name>
    <dbReference type="NCBI Taxonomy" id="223786"/>
    <lineage>
        <taxon>Bacteria</taxon>
        <taxon>Pseudomonadati</taxon>
        <taxon>Campylobacterota</taxon>
        <taxon>Epsilonproteobacteria</taxon>
        <taxon>Campylobacterales</taxon>
        <taxon>Hydrogenimonadaceae</taxon>
        <taxon>Hydrogenimonas</taxon>
    </lineage>
</organism>
<dbReference type="AlphaFoldDB" id="A0A1I5LM50"/>
<dbReference type="GO" id="GO:0006631">
    <property type="term" value="P:fatty acid metabolic process"/>
    <property type="evidence" value="ECO:0007669"/>
    <property type="project" value="TreeGrafter"/>
</dbReference>
<dbReference type="Pfam" id="PF13193">
    <property type="entry name" value="AMP-binding_C"/>
    <property type="match status" value="1"/>
</dbReference>
<evidence type="ECO:0000256" key="2">
    <source>
        <dbReference type="ARBA" id="ARBA00022598"/>
    </source>
</evidence>
<dbReference type="Gene3D" id="3.30.300.30">
    <property type="match status" value="1"/>
</dbReference>
<dbReference type="EMBL" id="FOXB01000003">
    <property type="protein sequence ID" value="SFO98207.1"/>
    <property type="molecule type" value="Genomic_DNA"/>
</dbReference>
<dbReference type="InterPro" id="IPR045851">
    <property type="entry name" value="AMP-bd_C_sf"/>
</dbReference>
<dbReference type="Gene3D" id="3.40.50.12780">
    <property type="entry name" value="N-terminal domain of ligase-like"/>
    <property type="match status" value="1"/>
</dbReference>
<dbReference type="STRING" id="223786.SAMN05216234_10386"/>
<dbReference type="PANTHER" id="PTHR43201:SF5">
    <property type="entry name" value="MEDIUM-CHAIN ACYL-COA LIGASE ACSF2, MITOCHONDRIAL"/>
    <property type="match status" value="1"/>
</dbReference>
<dbReference type="SUPFAM" id="SSF56801">
    <property type="entry name" value="Acetyl-CoA synthetase-like"/>
    <property type="match status" value="1"/>
</dbReference>
<reference evidence="5 6" key="1">
    <citation type="submission" date="2016-10" db="EMBL/GenBank/DDBJ databases">
        <authorList>
            <person name="de Groot N.N."/>
        </authorList>
    </citation>
    <scope>NUCLEOTIDE SEQUENCE [LARGE SCALE GENOMIC DNA]</scope>
    <source>
        <strain evidence="5 6">EP1-55-1</strain>
    </source>
</reference>
<dbReference type="Pfam" id="PF00501">
    <property type="entry name" value="AMP-binding"/>
    <property type="match status" value="1"/>
</dbReference>
<dbReference type="CDD" id="cd04433">
    <property type="entry name" value="AFD_class_I"/>
    <property type="match status" value="1"/>
</dbReference>
<comment type="similarity">
    <text evidence="1">Belongs to the ATP-dependent AMP-binding enzyme family.</text>
</comment>
<sequence>MSIAKLFFHNVQKNPKKTALIFNDNAISYGDLSKMVCQISANIKDAKNVHIAVLLENSIEFAALLISAAQTGAVLVPFPATMSSSQLEHLFKKNSIDFFIGDHSFKDIKKLEILERKPPLTDILNDDIDNNYIIVSTSGSTSEPKPIVLTQSIKLKRIEIACKTYGLDSSDTILVSTPMHHSLAQRGVLLGLTLGATVVLMDRFSPAKYLETIELTRATFSFSVSNQLESIVDFIDQYNVSSIKKMVSSSYAIKPEVKNRLLNYFDIHECYGTSEVGCVTELAPKDLNEHLESVGKPMDGIEIKILDPNEQGIGEIAVKSPWKFKEYYELLEITHESFEDGYFKTGDLGVLKDGFLYYTGRKKEMIKTGGISVYPMDIEKVIKEVDGVDEVAVIGIEDSYFGEAVIAVFTGTAKIADIRSVAKEKLLSYQQPLFYDRVDALPKNSLGKLQKFKLKEKYKNLDLGRRLKGLL</sequence>
<evidence type="ECO:0000313" key="5">
    <source>
        <dbReference type="EMBL" id="SFO98207.1"/>
    </source>
</evidence>
<feature type="domain" description="AMP-binding enzyme C-terminal" evidence="4">
    <location>
        <begin position="378"/>
        <end position="448"/>
    </location>
</feature>
<evidence type="ECO:0000259" key="4">
    <source>
        <dbReference type="Pfam" id="PF13193"/>
    </source>
</evidence>
<dbReference type="Proteomes" id="UP000199227">
    <property type="component" value="Unassembled WGS sequence"/>
</dbReference>
<dbReference type="GO" id="GO:0031956">
    <property type="term" value="F:medium-chain fatty acid-CoA ligase activity"/>
    <property type="evidence" value="ECO:0007669"/>
    <property type="project" value="TreeGrafter"/>
</dbReference>
<evidence type="ECO:0000256" key="1">
    <source>
        <dbReference type="ARBA" id="ARBA00006432"/>
    </source>
</evidence>
<name>A0A1I5LM50_9BACT</name>
<feature type="domain" description="AMP-dependent synthetase/ligase" evidence="3">
    <location>
        <begin position="7"/>
        <end position="328"/>
    </location>
</feature>
<protein>
    <submittedName>
        <fullName evidence="5">Long-chain acyl-CoA synthetase</fullName>
    </submittedName>
</protein>